<reference evidence="1" key="1">
    <citation type="submission" date="2020-03" db="EMBL/GenBank/DDBJ databases">
        <title>A transcriptome and proteome of the tick Rhipicephalus microplus shaped by the genetic composition of its hosts and developmental stage.</title>
        <authorList>
            <person name="Garcia G.R."/>
            <person name="Ribeiro J.M.C."/>
            <person name="Maruyama S.R."/>
            <person name="Gardinasse L.G."/>
            <person name="Nelson K."/>
            <person name="Ferreira B.R."/>
            <person name="Andrade T.G."/>
            <person name="Santos I.K.F.M."/>
        </authorList>
    </citation>
    <scope>NUCLEOTIDE SEQUENCE</scope>
    <source>
        <strain evidence="1">NSGR</strain>
        <tissue evidence="1">Salivary glands</tissue>
    </source>
</reference>
<organism evidence="1">
    <name type="scientific">Rhipicephalus microplus</name>
    <name type="common">Cattle tick</name>
    <name type="synonym">Boophilus microplus</name>
    <dbReference type="NCBI Taxonomy" id="6941"/>
    <lineage>
        <taxon>Eukaryota</taxon>
        <taxon>Metazoa</taxon>
        <taxon>Ecdysozoa</taxon>
        <taxon>Arthropoda</taxon>
        <taxon>Chelicerata</taxon>
        <taxon>Arachnida</taxon>
        <taxon>Acari</taxon>
        <taxon>Parasitiformes</taxon>
        <taxon>Ixodida</taxon>
        <taxon>Ixodoidea</taxon>
        <taxon>Ixodidae</taxon>
        <taxon>Rhipicephalinae</taxon>
        <taxon>Rhipicephalus</taxon>
        <taxon>Boophilus</taxon>
    </lineage>
</organism>
<proteinExistence type="predicted"/>
<name>A0A6G5AHL4_RHIMP</name>
<evidence type="ECO:0000313" key="1">
    <source>
        <dbReference type="EMBL" id="NIE50078.1"/>
    </source>
</evidence>
<dbReference type="AlphaFoldDB" id="A0A6G5AHL4"/>
<dbReference type="EMBL" id="GIKN01007805">
    <property type="protein sequence ID" value="NIE50078.1"/>
    <property type="molecule type" value="Transcribed_RNA"/>
</dbReference>
<accession>A0A6G5AHL4</accession>
<sequence length="108" mass="12683">MWTIQIRVVKCKDFMLNCKNWAPRGGSPVLLRYWSSMNCFLYIYLFKAVYTDVLVKTSELKTSLEHDWPWEVLGSCAPITYNKFLNVVFEMPRLPSGASFQLCITRLY</sequence>
<protein>
    <submittedName>
        <fullName evidence="1">Uncharacterized protein</fullName>
    </submittedName>
</protein>